<organism evidence="1 2">
    <name type="scientific">Candidatus Uhrbacteria bacterium GW2011_GWA2_52_8d</name>
    <dbReference type="NCBI Taxonomy" id="1618979"/>
    <lineage>
        <taxon>Bacteria</taxon>
        <taxon>Candidatus Uhriibacteriota</taxon>
    </lineage>
</organism>
<evidence type="ECO:0000313" key="2">
    <source>
        <dbReference type="Proteomes" id="UP000034054"/>
    </source>
</evidence>
<comment type="caution">
    <text evidence="1">The sequence shown here is derived from an EMBL/GenBank/DDBJ whole genome shotgun (WGS) entry which is preliminary data.</text>
</comment>
<gene>
    <name evidence="1" type="ORF">UY76_C0034G0011</name>
</gene>
<accession>A0A0G2AI81</accession>
<evidence type="ECO:0000313" key="1">
    <source>
        <dbReference type="EMBL" id="KKW32269.1"/>
    </source>
</evidence>
<sequence length="45" mass="5325">MIANTLSMLKELEERFLHESRPGVRLQILLDSLEEPEEQKEQEQS</sequence>
<dbReference type="Proteomes" id="UP000034054">
    <property type="component" value="Unassembled WGS sequence"/>
</dbReference>
<proteinExistence type="predicted"/>
<protein>
    <submittedName>
        <fullName evidence="1">Uncharacterized protein</fullName>
    </submittedName>
</protein>
<dbReference type="EMBL" id="LCRH01000034">
    <property type="protein sequence ID" value="KKW32269.1"/>
    <property type="molecule type" value="Genomic_DNA"/>
</dbReference>
<reference evidence="1 2" key="1">
    <citation type="journal article" date="2015" name="Nature">
        <title>rRNA introns, odd ribosomes, and small enigmatic genomes across a large radiation of phyla.</title>
        <authorList>
            <person name="Brown C.T."/>
            <person name="Hug L.A."/>
            <person name="Thomas B.C."/>
            <person name="Sharon I."/>
            <person name="Castelle C.J."/>
            <person name="Singh A."/>
            <person name="Wilkins M.J."/>
            <person name="Williams K.H."/>
            <person name="Banfield J.F."/>
        </authorList>
    </citation>
    <scope>NUCLEOTIDE SEQUENCE [LARGE SCALE GENOMIC DNA]</scope>
</reference>
<dbReference type="AlphaFoldDB" id="A0A0G2AI81"/>
<name>A0A0G2AI81_9BACT</name>